<dbReference type="OrthoDB" id="343277at2"/>
<feature type="domain" description="PPM-type phosphatase" evidence="7">
    <location>
        <begin position="382"/>
        <end position="597"/>
    </location>
</feature>
<keyword evidence="4 6" id="KW-1133">Transmembrane helix</keyword>
<feature type="transmembrane region" description="Helical" evidence="6">
    <location>
        <begin position="237"/>
        <end position="258"/>
    </location>
</feature>
<keyword evidence="5 6" id="KW-0472">Membrane</keyword>
<feature type="transmembrane region" description="Helical" evidence="6">
    <location>
        <begin position="20"/>
        <end position="41"/>
    </location>
</feature>
<dbReference type="PANTHER" id="PTHR43156:SF2">
    <property type="entry name" value="STAGE II SPORULATION PROTEIN E"/>
    <property type="match status" value="1"/>
</dbReference>
<proteinExistence type="predicted"/>
<feature type="transmembrane region" description="Helical" evidence="6">
    <location>
        <begin position="129"/>
        <end position="147"/>
    </location>
</feature>
<name>A0A2P2DVK9_9LEPT</name>
<evidence type="ECO:0000313" key="8">
    <source>
        <dbReference type="EMBL" id="GBF48654.1"/>
    </source>
</evidence>
<feature type="transmembrane region" description="Helical" evidence="6">
    <location>
        <begin position="159"/>
        <end position="179"/>
    </location>
</feature>
<evidence type="ECO:0000256" key="2">
    <source>
        <dbReference type="ARBA" id="ARBA00022692"/>
    </source>
</evidence>
<dbReference type="Gene3D" id="1.25.40.10">
    <property type="entry name" value="Tetratricopeptide repeat domain"/>
    <property type="match status" value="1"/>
</dbReference>
<accession>A0A2P2DVK9</accession>
<dbReference type="GO" id="GO:0005886">
    <property type="term" value="C:plasma membrane"/>
    <property type="evidence" value="ECO:0007669"/>
    <property type="project" value="UniProtKB-SubCell"/>
</dbReference>
<dbReference type="GO" id="GO:0016791">
    <property type="term" value="F:phosphatase activity"/>
    <property type="evidence" value="ECO:0007669"/>
    <property type="project" value="TreeGrafter"/>
</dbReference>
<dbReference type="SMART" id="SM00331">
    <property type="entry name" value="PP2C_SIG"/>
    <property type="match status" value="1"/>
</dbReference>
<dbReference type="InterPro" id="IPR036457">
    <property type="entry name" value="PPM-type-like_dom_sf"/>
</dbReference>
<evidence type="ECO:0000259" key="7">
    <source>
        <dbReference type="SMART" id="SM00331"/>
    </source>
</evidence>
<keyword evidence="2 6" id="KW-0812">Transmembrane</keyword>
<dbReference type="SUPFAM" id="SSF90123">
    <property type="entry name" value="ABC transporter transmembrane region"/>
    <property type="match status" value="1"/>
</dbReference>
<dbReference type="EMBL" id="BFBB01000002">
    <property type="protein sequence ID" value="GBF48654.1"/>
    <property type="molecule type" value="Genomic_DNA"/>
</dbReference>
<gene>
    <name evidence="8" type="ORF">LPTSP4_01540</name>
</gene>
<dbReference type="GO" id="GO:0005524">
    <property type="term" value="F:ATP binding"/>
    <property type="evidence" value="ECO:0007669"/>
    <property type="project" value="InterPro"/>
</dbReference>
<keyword evidence="3" id="KW-0378">Hydrolase</keyword>
<dbReference type="InterPro" id="IPR001932">
    <property type="entry name" value="PPM-type_phosphatase-like_dom"/>
</dbReference>
<evidence type="ECO:0000256" key="3">
    <source>
        <dbReference type="ARBA" id="ARBA00022801"/>
    </source>
</evidence>
<dbReference type="InterPro" id="IPR011990">
    <property type="entry name" value="TPR-like_helical_dom_sf"/>
</dbReference>
<sequence>MGRFFDRIFKFIFRNVSYTFAIVAFSLQGAFFGAIYAYFFGSALIPHFSYENHKIVVIVFLIATAISAVLHSVEYGLLQRIGFAGYTGEIRKVNRWIKQSQTLRHLDTLTLENLLNSLIRLPQRNMVSALRYATFIFISVSITYIVAKYPLFELGIVFVGWLAAAFVYGGFTYIISDYFTGGKRVEIKKILAFQDISIHKNTGLLSLKGKFGFLLFLILLSLSVLAVFISFGNVNLWKIASFIFMTFLEVSILIFMFFQSINLTLEQINESANSLASGGSGSLPILSIDKEFIQFAENFERATREVGRIRENLQELVEAKTSELRSSLQIVETLKKQQDGDYFLTSLLIKPLSLNRTFGRTVKTDFLIKQKKTFTFHGKENEIGGDICIARTIQLRDRDFTFFLNADAMGKSLQGAGGVLVLGAAVQSILERTAVVDSVKQLYAERWMKSAYEELHHIFESFDCSMLVSMVMGLIDDSTGLVYYVNAEHPWSVLYRDGKAEFIKNNSELRKLGTPFNESALEISTLQLIHGDILILGSDGRDDIEFGTTESKRKINHDEELFLHHVERGNGDLKSIYDSILELGELTDDLSLMRLGFKEEENTPTRSIRKDAYDNMRKARSYLKQGDPESALQALLAAHEKHPENQEILRAYLRLLIRTKRWKEASPILSEYIENNPGDTDLIYLGSYTFKQTGEYGKAIDMGERIRLRNPGHLANLLRLSQLYLSTNQLAKAEKILNLASFLTQDSKRLEALRGEIESKKKGNDLTS</sequence>
<evidence type="ECO:0000256" key="1">
    <source>
        <dbReference type="ARBA" id="ARBA00004651"/>
    </source>
</evidence>
<dbReference type="AlphaFoldDB" id="A0A2P2DVK9"/>
<feature type="transmembrane region" description="Helical" evidence="6">
    <location>
        <begin position="53"/>
        <end position="73"/>
    </location>
</feature>
<dbReference type="RefSeq" id="WP_108972714.1">
    <property type="nucleotide sequence ID" value="NZ_BFBB01000002.1"/>
</dbReference>
<evidence type="ECO:0000256" key="6">
    <source>
        <dbReference type="SAM" id="Phobius"/>
    </source>
</evidence>
<feature type="transmembrane region" description="Helical" evidence="6">
    <location>
        <begin position="211"/>
        <end position="231"/>
    </location>
</feature>
<dbReference type="Gene3D" id="3.60.40.10">
    <property type="entry name" value="PPM-type phosphatase domain"/>
    <property type="match status" value="1"/>
</dbReference>
<dbReference type="SUPFAM" id="SSF81606">
    <property type="entry name" value="PP2C-like"/>
    <property type="match status" value="1"/>
</dbReference>
<dbReference type="InterPro" id="IPR036640">
    <property type="entry name" value="ABC1_TM_sf"/>
</dbReference>
<dbReference type="InterPro" id="IPR052016">
    <property type="entry name" value="Bact_Sigma-Reg"/>
</dbReference>
<evidence type="ECO:0000256" key="4">
    <source>
        <dbReference type="ARBA" id="ARBA00022989"/>
    </source>
</evidence>
<dbReference type="Pfam" id="PF07228">
    <property type="entry name" value="SpoIIE"/>
    <property type="match status" value="1"/>
</dbReference>
<evidence type="ECO:0000313" key="9">
    <source>
        <dbReference type="Proteomes" id="UP000245133"/>
    </source>
</evidence>
<dbReference type="Pfam" id="PF14559">
    <property type="entry name" value="TPR_19"/>
    <property type="match status" value="2"/>
</dbReference>
<dbReference type="PANTHER" id="PTHR43156">
    <property type="entry name" value="STAGE II SPORULATION PROTEIN E-RELATED"/>
    <property type="match status" value="1"/>
</dbReference>
<dbReference type="SUPFAM" id="SSF48452">
    <property type="entry name" value="TPR-like"/>
    <property type="match status" value="1"/>
</dbReference>
<comment type="subcellular location">
    <subcellularLocation>
        <location evidence="1">Cell membrane</location>
        <topology evidence="1">Multi-pass membrane protein</topology>
    </subcellularLocation>
</comment>
<evidence type="ECO:0000256" key="5">
    <source>
        <dbReference type="ARBA" id="ARBA00023136"/>
    </source>
</evidence>
<keyword evidence="9" id="KW-1185">Reference proteome</keyword>
<organism evidence="8 9">
    <name type="scientific">Leptospira ryugenii</name>
    <dbReference type="NCBI Taxonomy" id="1917863"/>
    <lineage>
        <taxon>Bacteria</taxon>
        <taxon>Pseudomonadati</taxon>
        <taxon>Spirochaetota</taxon>
        <taxon>Spirochaetia</taxon>
        <taxon>Leptospirales</taxon>
        <taxon>Leptospiraceae</taxon>
        <taxon>Leptospira</taxon>
    </lineage>
</organism>
<dbReference type="Proteomes" id="UP000245133">
    <property type="component" value="Unassembled WGS sequence"/>
</dbReference>
<comment type="caution">
    <text evidence="8">The sequence shown here is derived from an EMBL/GenBank/DDBJ whole genome shotgun (WGS) entry which is preliminary data.</text>
</comment>
<protein>
    <submittedName>
        <fullName evidence="8">Serine phosphatase RsbU</fullName>
    </submittedName>
</protein>
<reference evidence="8 9" key="1">
    <citation type="submission" date="2018-02" db="EMBL/GenBank/DDBJ databases">
        <title>Novel Leptospira species isolated from soil and water in Japan.</title>
        <authorList>
            <person name="Nakao R."/>
            <person name="Masuzawa T."/>
        </authorList>
    </citation>
    <scope>NUCLEOTIDE SEQUENCE [LARGE SCALE GENOMIC DNA]</scope>
    <source>
        <strain evidence="8 9">YH101</strain>
    </source>
</reference>